<reference evidence="2 3" key="1">
    <citation type="journal article" date="2018" name="Sci. Rep.">
        <title>Comparative genomics provides insights into the lifestyle and reveals functional heterogeneity of dark septate endophytic fungi.</title>
        <authorList>
            <person name="Knapp D.G."/>
            <person name="Nemeth J.B."/>
            <person name="Barry K."/>
            <person name="Hainaut M."/>
            <person name="Henrissat B."/>
            <person name="Johnson J."/>
            <person name="Kuo A."/>
            <person name="Lim J.H.P."/>
            <person name="Lipzen A."/>
            <person name="Nolan M."/>
            <person name="Ohm R.A."/>
            <person name="Tamas L."/>
            <person name="Grigoriev I.V."/>
            <person name="Spatafora J.W."/>
            <person name="Nagy L.G."/>
            <person name="Kovacs G.M."/>
        </authorList>
    </citation>
    <scope>NUCLEOTIDE SEQUENCE [LARGE SCALE GENOMIC DNA]</scope>
    <source>
        <strain evidence="2 3">DSE2036</strain>
    </source>
</reference>
<sequence length="291" mass="34068">MPATSTALSITEILEQILSELPPFDILRFKRVNQKWHKIIRGSSLLQYKAWLREDYPDTAHLVRGDDLMPESQDYSDIAKEYEMRRYVYNLSKHLHPIVVARIMKKPPQDPSYCFEPDKSEENGYGGYLNLPPVLIRKLRKWYENNKHTEDEWGHMSLYRPHSRRIRWETPNSGGAGIPFELDVDFLIGKASIGHDNKSNEHRKRLDYLTLSDLFGALDRQWEEWLESERDEHFFSHDAGVCDLDMGLPAQSCLEYDSEDEDEDEENERSQVGYKMTMEEHIKVCLITASG</sequence>
<evidence type="ECO:0000313" key="3">
    <source>
        <dbReference type="Proteomes" id="UP000244855"/>
    </source>
</evidence>
<dbReference type="AlphaFoldDB" id="A0A2V1DM75"/>
<dbReference type="Pfam" id="PF00646">
    <property type="entry name" value="F-box"/>
    <property type="match status" value="1"/>
</dbReference>
<dbReference type="InterPro" id="IPR001810">
    <property type="entry name" value="F-box_dom"/>
</dbReference>
<dbReference type="SMART" id="SM00256">
    <property type="entry name" value="FBOX"/>
    <property type="match status" value="1"/>
</dbReference>
<protein>
    <recommendedName>
        <fullName evidence="1">F-box domain-containing protein</fullName>
    </recommendedName>
</protein>
<dbReference type="Gene3D" id="1.20.1280.50">
    <property type="match status" value="1"/>
</dbReference>
<proteinExistence type="predicted"/>
<feature type="domain" description="F-box" evidence="1">
    <location>
        <begin position="10"/>
        <end position="49"/>
    </location>
</feature>
<dbReference type="SUPFAM" id="SSF81383">
    <property type="entry name" value="F-box domain"/>
    <property type="match status" value="1"/>
</dbReference>
<accession>A0A2V1DM75</accession>
<gene>
    <name evidence="2" type="ORF">DM02DRAFT_615232</name>
</gene>
<dbReference type="InterPro" id="IPR036047">
    <property type="entry name" value="F-box-like_dom_sf"/>
</dbReference>
<keyword evidence="3" id="KW-1185">Reference proteome</keyword>
<dbReference type="OrthoDB" id="3784410at2759"/>
<dbReference type="EMBL" id="KZ805397">
    <property type="protein sequence ID" value="PVH99200.1"/>
    <property type="molecule type" value="Genomic_DNA"/>
</dbReference>
<dbReference type="CDD" id="cd09917">
    <property type="entry name" value="F-box_SF"/>
    <property type="match status" value="1"/>
</dbReference>
<dbReference type="Proteomes" id="UP000244855">
    <property type="component" value="Unassembled WGS sequence"/>
</dbReference>
<evidence type="ECO:0000313" key="2">
    <source>
        <dbReference type="EMBL" id="PVH99200.1"/>
    </source>
</evidence>
<organism evidence="2 3">
    <name type="scientific">Periconia macrospinosa</name>
    <dbReference type="NCBI Taxonomy" id="97972"/>
    <lineage>
        <taxon>Eukaryota</taxon>
        <taxon>Fungi</taxon>
        <taxon>Dikarya</taxon>
        <taxon>Ascomycota</taxon>
        <taxon>Pezizomycotina</taxon>
        <taxon>Dothideomycetes</taxon>
        <taxon>Pleosporomycetidae</taxon>
        <taxon>Pleosporales</taxon>
        <taxon>Massarineae</taxon>
        <taxon>Periconiaceae</taxon>
        <taxon>Periconia</taxon>
    </lineage>
</organism>
<name>A0A2V1DM75_9PLEO</name>
<evidence type="ECO:0000259" key="1">
    <source>
        <dbReference type="SMART" id="SM00256"/>
    </source>
</evidence>